<evidence type="ECO:0000313" key="4">
    <source>
        <dbReference type="Proteomes" id="UP000886885"/>
    </source>
</evidence>
<dbReference type="PANTHER" id="PTHR47976">
    <property type="entry name" value="G-TYPE LECTIN S-RECEPTOR-LIKE SERINE/THREONINE-PROTEIN KINASE SD2-5"/>
    <property type="match status" value="1"/>
</dbReference>
<comment type="caution">
    <text evidence="3">The sequence shown here is derived from an EMBL/GenBank/DDBJ whole genome shotgun (WGS) entry which is preliminary data.</text>
</comment>
<gene>
    <name evidence="3" type="ORF">POTOM_014658</name>
</gene>
<evidence type="ECO:0000256" key="1">
    <source>
        <dbReference type="ARBA" id="ARBA00022729"/>
    </source>
</evidence>
<dbReference type="PANTHER" id="PTHR47976:SF47">
    <property type="entry name" value="RECEPTOR-LIKE SERINE_THREONINE-PROTEIN KINASE"/>
    <property type="match status" value="1"/>
</dbReference>
<dbReference type="InterPro" id="IPR001480">
    <property type="entry name" value="Bulb-type_lectin_dom"/>
</dbReference>
<dbReference type="PROSITE" id="PS50927">
    <property type="entry name" value="BULB_LECTIN"/>
    <property type="match status" value="1"/>
</dbReference>
<dbReference type="AlphaFoldDB" id="A0A8X8D8G4"/>
<feature type="domain" description="Bulb-type lectin" evidence="2">
    <location>
        <begin position="1"/>
        <end position="101"/>
    </location>
</feature>
<name>A0A8X8D8G4_POPTO</name>
<dbReference type="InterPro" id="IPR051343">
    <property type="entry name" value="G-type_lectin_kinases/EP1-like"/>
</dbReference>
<evidence type="ECO:0000259" key="2">
    <source>
        <dbReference type="PROSITE" id="PS50927"/>
    </source>
</evidence>
<keyword evidence="4" id="KW-1185">Reference proteome</keyword>
<dbReference type="Pfam" id="PF01453">
    <property type="entry name" value="B_lectin"/>
    <property type="match status" value="1"/>
</dbReference>
<reference evidence="3" key="1">
    <citation type="journal article" date="2020" name="bioRxiv">
        <title>Hybrid origin of Populus tomentosa Carr. identified through genome sequencing and phylogenomic analysis.</title>
        <authorList>
            <person name="An X."/>
            <person name="Gao K."/>
            <person name="Chen Z."/>
            <person name="Li J."/>
            <person name="Yang X."/>
            <person name="Yang X."/>
            <person name="Zhou J."/>
            <person name="Guo T."/>
            <person name="Zhao T."/>
            <person name="Huang S."/>
            <person name="Miao D."/>
            <person name="Khan W.U."/>
            <person name="Rao P."/>
            <person name="Ye M."/>
            <person name="Lei B."/>
            <person name="Liao W."/>
            <person name="Wang J."/>
            <person name="Ji L."/>
            <person name="Li Y."/>
            <person name="Guo B."/>
            <person name="Mustafa N.S."/>
            <person name="Li S."/>
            <person name="Yun Q."/>
            <person name="Keller S.R."/>
            <person name="Mao J."/>
            <person name="Zhang R."/>
            <person name="Strauss S.H."/>
        </authorList>
    </citation>
    <scope>NUCLEOTIDE SEQUENCE</scope>
    <source>
        <strain evidence="3">GM15</strain>
        <tissue evidence="3">Leaf</tissue>
    </source>
</reference>
<keyword evidence="1" id="KW-0732">Signal</keyword>
<evidence type="ECO:0000313" key="3">
    <source>
        <dbReference type="EMBL" id="KAG6781745.1"/>
    </source>
</evidence>
<proteinExistence type="predicted"/>
<organism evidence="3 4">
    <name type="scientific">Populus tomentosa</name>
    <name type="common">Chinese white poplar</name>
    <dbReference type="NCBI Taxonomy" id="118781"/>
    <lineage>
        <taxon>Eukaryota</taxon>
        <taxon>Viridiplantae</taxon>
        <taxon>Streptophyta</taxon>
        <taxon>Embryophyta</taxon>
        <taxon>Tracheophyta</taxon>
        <taxon>Spermatophyta</taxon>
        <taxon>Magnoliopsida</taxon>
        <taxon>eudicotyledons</taxon>
        <taxon>Gunneridae</taxon>
        <taxon>Pentapetalae</taxon>
        <taxon>rosids</taxon>
        <taxon>fabids</taxon>
        <taxon>Malpighiales</taxon>
        <taxon>Salicaceae</taxon>
        <taxon>Saliceae</taxon>
        <taxon>Populus</taxon>
    </lineage>
</organism>
<sequence>MNHSSHRSLWQRGISRRVGFRRGQQETGSLNLRIWQVGSYEGESRVQLTEDGELVLNDQSGRQIWIRPESGGSGTAYAPMLDTGNFLVASQAGANLWQSFDEPTDTLLPTQNLNSGAQLIAPYQEKNYSDGRFKFILQADGNLLLYTTRYPTTTSNVAYWSTQSSINI</sequence>
<dbReference type="OrthoDB" id="848948at2759"/>
<accession>A0A8X8D8G4</accession>
<dbReference type="EMBL" id="JAAWWB010000006">
    <property type="protein sequence ID" value="KAG6781745.1"/>
    <property type="molecule type" value="Genomic_DNA"/>
</dbReference>
<protein>
    <recommendedName>
        <fullName evidence="2">Bulb-type lectin domain-containing protein</fullName>
    </recommendedName>
</protein>
<dbReference type="Proteomes" id="UP000886885">
    <property type="component" value="Chromosome 3D"/>
</dbReference>